<organism evidence="1 2">
    <name type="scientific">Christiangramia sabulilitoris</name>
    <dbReference type="NCBI Taxonomy" id="2583991"/>
    <lineage>
        <taxon>Bacteria</taxon>
        <taxon>Pseudomonadati</taxon>
        <taxon>Bacteroidota</taxon>
        <taxon>Flavobacteriia</taxon>
        <taxon>Flavobacteriales</taxon>
        <taxon>Flavobacteriaceae</taxon>
        <taxon>Christiangramia</taxon>
    </lineage>
</organism>
<evidence type="ECO:0000313" key="2">
    <source>
        <dbReference type="Proteomes" id="UP000315131"/>
    </source>
</evidence>
<evidence type="ECO:0000313" key="1">
    <source>
        <dbReference type="EMBL" id="TRO65309.1"/>
    </source>
</evidence>
<dbReference type="InterPro" id="IPR036116">
    <property type="entry name" value="FN3_sf"/>
</dbReference>
<dbReference type="EMBL" id="VHSF01000002">
    <property type="protein sequence ID" value="TRO65309.1"/>
    <property type="molecule type" value="Genomic_DNA"/>
</dbReference>
<proteinExistence type="predicted"/>
<dbReference type="InterPro" id="IPR015915">
    <property type="entry name" value="Kelch-typ_b-propeller"/>
</dbReference>
<reference evidence="1 2" key="1">
    <citation type="submission" date="2019-06" db="EMBL/GenBank/DDBJ databases">
        <title>Gramella sabulilitoris sp. nov., isolated from a marine sand.</title>
        <authorList>
            <person name="Yoon J.-H."/>
        </authorList>
    </citation>
    <scope>NUCLEOTIDE SEQUENCE [LARGE SCALE GENOMIC DNA]</scope>
    <source>
        <strain evidence="1 2">HSMS-1</strain>
    </source>
</reference>
<gene>
    <name evidence="1" type="ORF">FGM01_07835</name>
</gene>
<dbReference type="SUPFAM" id="SSF49265">
    <property type="entry name" value="Fibronectin type III"/>
    <property type="match status" value="1"/>
</dbReference>
<protein>
    <recommendedName>
        <fullName evidence="3">Fibronectin type-III domain-containing protein</fullName>
    </recommendedName>
</protein>
<dbReference type="SUPFAM" id="SSF117281">
    <property type="entry name" value="Kelch motif"/>
    <property type="match status" value="1"/>
</dbReference>
<sequence>MKFFQHNRILFTFIILGCTTNDNSTSNSISTNSAPASFDLKGISDNQSEVSVNPTFSWTSATDPDGDEVTYDLYVGIMNEELQKIASNLSEEEYKVTDRLFLLTSYKWKVVAKDSQGAETTSDIINFTTRNLKDAQLIRESPFPDRVTHSVSVFDSKIWVAGGQMPESERLGEEWIRDDVWVSTNGTEWVEKENLPIPMESQISNVFQDKLWIIGEKIYNTIDGLSWNEVNTNSSFPGFSYIHTSEVFKDKMWVMGWTPDAVYNSSNGIAWMKVIDGLDFLNFRSKAIVFNDRLLLISNTRPLTIRQMEENGEWSILEHTTPVPRHIAEFLVFNGKIWGFGKSFEPGNESLYQIWTSEDAITWNLVKEDPNLDVYGPLAMLEGKIYIIGSRWQSNTFNYSSEIWLIE</sequence>
<dbReference type="OrthoDB" id="211220at2"/>
<name>A0A550I2X7_9FLAO</name>
<dbReference type="AlphaFoldDB" id="A0A550I2X7"/>
<comment type="caution">
    <text evidence="1">The sequence shown here is derived from an EMBL/GenBank/DDBJ whole genome shotgun (WGS) entry which is preliminary data.</text>
</comment>
<dbReference type="Proteomes" id="UP000315131">
    <property type="component" value="Unassembled WGS sequence"/>
</dbReference>
<accession>A0A550I2X7</accession>
<dbReference type="RefSeq" id="WP_143410621.1">
    <property type="nucleotide sequence ID" value="NZ_VHSF01000002.1"/>
</dbReference>
<evidence type="ECO:0008006" key="3">
    <source>
        <dbReference type="Google" id="ProtNLM"/>
    </source>
</evidence>
<dbReference type="Gene3D" id="2.120.10.80">
    <property type="entry name" value="Kelch-type beta propeller"/>
    <property type="match status" value="1"/>
</dbReference>
<keyword evidence="2" id="KW-1185">Reference proteome</keyword>